<dbReference type="AlphaFoldDB" id="A0A545U4F6"/>
<proteinExistence type="predicted"/>
<dbReference type="Proteomes" id="UP000319732">
    <property type="component" value="Unassembled WGS sequence"/>
</dbReference>
<name>A0A545U4F6_9GAMM</name>
<dbReference type="InterPro" id="IPR027635">
    <property type="entry name" value="Lantibiotic2_lead_pep_dom"/>
</dbReference>
<dbReference type="GO" id="GO:0042742">
    <property type="term" value="P:defense response to bacterium"/>
    <property type="evidence" value="ECO:0007669"/>
    <property type="project" value="InterPro"/>
</dbReference>
<gene>
    <name evidence="1" type="ORF">FKG94_06265</name>
</gene>
<sequence length="64" mass="6979">MLTKEQIARAWKDADYRKSLSEEQLKHLPEAPADASELSVSELEEVAGGCECTAGTENDVLTNV</sequence>
<evidence type="ECO:0000313" key="2">
    <source>
        <dbReference type="Proteomes" id="UP000319732"/>
    </source>
</evidence>
<keyword evidence="2" id="KW-1185">Reference proteome</keyword>
<evidence type="ECO:0000313" key="1">
    <source>
        <dbReference type="EMBL" id="TQV84324.1"/>
    </source>
</evidence>
<dbReference type="OrthoDB" id="896929at2"/>
<organism evidence="1 2">
    <name type="scientific">Exilibacterium tricleocarpae</name>
    <dbReference type="NCBI Taxonomy" id="2591008"/>
    <lineage>
        <taxon>Bacteria</taxon>
        <taxon>Pseudomonadati</taxon>
        <taxon>Pseudomonadota</taxon>
        <taxon>Gammaproteobacteria</taxon>
        <taxon>Cellvibrionales</taxon>
        <taxon>Cellvibrionaceae</taxon>
        <taxon>Exilibacterium</taxon>
    </lineage>
</organism>
<comment type="caution">
    <text evidence="1">The sequence shown here is derived from an EMBL/GenBank/DDBJ whole genome shotgun (WGS) entry which is preliminary data.</text>
</comment>
<dbReference type="NCBIfam" id="TIGR03898">
    <property type="entry name" value="lanti_MRSA_kill"/>
    <property type="match status" value="1"/>
</dbReference>
<accession>A0A545U4F6</accession>
<dbReference type="EMBL" id="VHSG01000006">
    <property type="protein sequence ID" value="TQV84324.1"/>
    <property type="molecule type" value="Genomic_DNA"/>
</dbReference>
<protein>
    <submittedName>
        <fullName evidence="1">Mersacidin/lichenicidin family type 2 lantibiotic</fullName>
    </submittedName>
</protein>
<reference evidence="1 2" key="1">
    <citation type="submission" date="2019-06" db="EMBL/GenBank/DDBJ databases">
        <title>Whole genome sequence for Cellvibrionaceae sp. R142.</title>
        <authorList>
            <person name="Wang G."/>
        </authorList>
    </citation>
    <scope>NUCLEOTIDE SEQUENCE [LARGE SCALE GENOMIC DNA]</scope>
    <source>
        <strain evidence="1 2">R142</strain>
    </source>
</reference>